<dbReference type="PANTHER" id="PTHR32438:SF5">
    <property type="entry name" value="4-ALPHA-GLUCANOTRANSFERASE DPE1, CHLOROPLASTIC_AMYLOPLASTIC"/>
    <property type="match status" value="1"/>
</dbReference>
<proteinExistence type="inferred from homology"/>
<keyword evidence="7 10" id="KW-0119">Carbohydrate metabolism</keyword>
<organism evidence="11 12">
    <name type="scientific">Candidatus Pelethenecus faecipullorum</name>
    <dbReference type="NCBI Taxonomy" id="2840900"/>
    <lineage>
        <taxon>Bacteria</taxon>
        <taxon>Bacillati</taxon>
        <taxon>Mycoplasmatota</taxon>
        <taxon>Mollicutes</taxon>
        <taxon>Candidatus Pelethenecus</taxon>
    </lineage>
</organism>
<protein>
    <recommendedName>
        <fullName evidence="4 10">4-alpha-glucanotransferase</fullName>
        <ecNumber evidence="3 10">2.4.1.25</ecNumber>
    </recommendedName>
    <alternativeName>
        <fullName evidence="8 10">Amylomaltase</fullName>
    </alternativeName>
    <alternativeName>
        <fullName evidence="9 10">Disproportionating enzyme</fullName>
    </alternativeName>
</protein>
<evidence type="ECO:0000256" key="8">
    <source>
        <dbReference type="ARBA" id="ARBA00031423"/>
    </source>
</evidence>
<evidence type="ECO:0000313" key="11">
    <source>
        <dbReference type="EMBL" id="HIT49830.1"/>
    </source>
</evidence>
<accession>A0A9D1GQP3</accession>
<gene>
    <name evidence="11" type="primary">malQ</name>
    <name evidence="11" type="ORF">IAD46_02265</name>
</gene>
<evidence type="ECO:0000256" key="4">
    <source>
        <dbReference type="ARBA" id="ARBA00020295"/>
    </source>
</evidence>
<dbReference type="Proteomes" id="UP000886758">
    <property type="component" value="Unassembled WGS sequence"/>
</dbReference>
<evidence type="ECO:0000256" key="9">
    <source>
        <dbReference type="ARBA" id="ARBA00031501"/>
    </source>
</evidence>
<reference evidence="11" key="1">
    <citation type="submission" date="2020-10" db="EMBL/GenBank/DDBJ databases">
        <authorList>
            <person name="Gilroy R."/>
        </authorList>
    </citation>
    <scope>NUCLEOTIDE SEQUENCE</scope>
    <source>
        <strain evidence="11">ChiW17-6978</strain>
    </source>
</reference>
<evidence type="ECO:0000256" key="2">
    <source>
        <dbReference type="ARBA" id="ARBA00005684"/>
    </source>
</evidence>
<dbReference type="PANTHER" id="PTHR32438">
    <property type="entry name" value="4-ALPHA-GLUCANOTRANSFERASE DPE1, CHLOROPLASTIC/AMYLOPLASTIC"/>
    <property type="match status" value="1"/>
</dbReference>
<dbReference type="EMBL" id="DVLF01000073">
    <property type="protein sequence ID" value="HIT49830.1"/>
    <property type="molecule type" value="Genomic_DNA"/>
</dbReference>
<dbReference type="Pfam" id="PF02446">
    <property type="entry name" value="Glyco_hydro_77"/>
    <property type="match status" value="1"/>
</dbReference>
<evidence type="ECO:0000256" key="6">
    <source>
        <dbReference type="ARBA" id="ARBA00022679"/>
    </source>
</evidence>
<evidence type="ECO:0000256" key="5">
    <source>
        <dbReference type="ARBA" id="ARBA00022676"/>
    </source>
</evidence>
<evidence type="ECO:0000313" key="12">
    <source>
        <dbReference type="Proteomes" id="UP000886758"/>
    </source>
</evidence>
<keyword evidence="6 10" id="KW-0808">Transferase</keyword>
<dbReference type="GO" id="GO:0004134">
    <property type="term" value="F:4-alpha-glucanotransferase activity"/>
    <property type="evidence" value="ECO:0007669"/>
    <property type="project" value="UniProtKB-EC"/>
</dbReference>
<keyword evidence="5 10" id="KW-0328">Glycosyltransferase</keyword>
<evidence type="ECO:0000256" key="3">
    <source>
        <dbReference type="ARBA" id="ARBA00012560"/>
    </source>
</evidence>
<dbReference type="Gene3D" id="3.20.20.80">
    <property type="entry name" value="Glycosidases"/>
    <property type="match status" value="1"/>
</dbReference>
<evidence type="ECO:0000256" key="7">
    <source>
        <dbReference type="ARBA" id="ARBA00023277"/>
    </source>
</evidence>
<name>A0A9D1GQP3_9MOLU</name>
<dbReference type="NCBIfam" id="NF011080">
    <property type="entry name" value="PRK14508.1-3"/>
    <property type="match status" value="1"/>
</dbReference>
<comment type="similarity">
    <text evidence="2 10">Belongs to the disproportionating enzyme family.</text>
</comment>
<reference evidence="11" key="2">
    <citation type="journal article" date="2021" name="PeerJ">
        <title>Extensive microbial diversity within the chicken gut microbiome revealed by metagenomics and culture.</title>
        <authorList>
            <person name="Gilroy R."/>
            <person name="Ravi A."/>
            <person name="Getino M."/>
            <person name="Pursley I."/>
            <person name="Horton D.L."/>
            <person name="Alikhan N.F."/>
            <person name="Baker D."/>
            <person name="Gharbi K."/>
            <person name="Hall N."/>
            <person name="Watson M."/>
            <person name="Adriaenssens E.M."/>
            <person name="Foster-Nyarko E."/>
            <person name="Jarju S."/>
            <person name="Secka A."/>
            <person name="Antonio M."/>
            <person name="Oren A."/>
            <person name="Chaudhuri R.R."/>
            <person name="La Ragione R."/>
            <person name="Hildebrand F."/>
            <person name="Pallen M.J."/>
        </authorList>
    </citation>
    <scope>NUCLEOTIDE SEQUENCE</scope>
    <source>
        <strain evidence="11">ChiW17-6978</strain>
    </source>
</reference>
<dbReference type="EC" id="2.4.1.25" evidence="3 10"/>
<dbReference type="InterPro" id="IPR017853">
    <property type="entry name" value="GH"/>
</dbReference>
<dbReference type="SUPFAM" id="SSF51445">
    <property type="entry name" value="(Trans)glycosidases"/>
    <property type="match status" value="1"/>
</dbReference>
<dbReference type="NCBIfam" id="TIGR00217">
    <property type="entry name" value="malQ"/>
    <property type="match status" value="1"/>
</dbReference>
<dbReference type="GO" id="GO:0005975">
    <property type="term" value="P:carbohydrate metabolic process"/>
    <property type="evidence" value="ECO:0007669"/>
    <property type="project" value="InterPro"/>
</dbReference>
<evidence type="ECO:0000256" key="10">
    <source>
        <dbReference type="RuleBase" id="RU361207"/>
    </source>
</evidence>
<dbReference type="InterPro" id="IPR003385">
    <property type="entry name" value="Glyco_hydro_77"/>
</dbReference>
<dbReference type="AlphaFoldDB" id="A0A9D1GQP3"/>
<sequence length="488" mass="57007">MRKAGILLHVSSLPNPYGIGTLGKEAYRWIDFLKKGGQTYWQMLPINPTSYGDSPYQSPSVFAGNPYLISMEDLVERGFLTEADLKSLEGQDPKRVDYGRLFSTKMPLLEKAYFNHHLEEEAFRTFVAENQFWLEDYALFMALKKEHDHKPFIEWYDDFKFKVPHAIDWFKQQYGQLIDQYRFMQYLFYSQFIRLKEYAHRKKIKLIGDMPIYCAYDSCDVWSHPEYFEVDDCYRQIHVAGCPPDAFTEDGQLWGNPLYRYDVMKKDGYTWWIERINQMGKLFDVVRIDNFRGFAGYYSIQAGSSNAKNGQWIEGPGYDLFKAVKKASNVDIIAENLGFLTPDVEKLLRQCGYPGMHIFQFELGDGKKVPLKKGFKENNVIYSGTHDNQTIMSFYKGLDEKTKKLVDTLCHITFTDRPNLKIIETCMQQACKDCIIPLQDYLGLTDEEGRMNIPSVASRNWSYRALESDFSKELAAYLKQITTQYERI</sequence>
<comment type="caution">
    <text evidence="11">The sequence shown here is derived from an EMBL/GenBank/DDBJ whole genome shotgun (WGS) entry which is preliminary data.</text>
</comment>
<comment type="catalytic activity">
    <reaction evidence="1 10">
        <text>Transfers a segment of a (1-&gt;4)-alpha-D-glucan to a new position in an acceptor, which may be glucose or a (1-&gt;4)-alpha-D-glucan.</text>
        <dbReference type="EC" id="2.4.1.25"/>
    </reaction>
</comment>
<evidence type="ECO:0000256" key="1">
    <source>
        <dbReference type="ARBA" id="ARBA00000439"/>
    </source>
</evidence>